<name>A0ABP5XH37_9ACTN</name>
<evidence type="ECO:0000313" key="1">
    <source>
        <dbReference type="EMBL" id="GAA2451541.1"/>
    </source>
</evidence>
<accession>A0ABP5XH37</accession>
<keyword evidence="2" id="KW-1185">Reference proteome</keyword>
<organism evidence="1 2">
    <name type="scientific">Actinomadura vinacea</name>
    <dbReference type="NCBI Taxonomy" id="115336"/>
    <lineage>
        <taxon>Bacteria</taxon>
        <taxon>Bacillati</taxon>
        <taxon>Actinomycetota</taxon>
        <taxon>Actinomycetes</taxon>
        <taxon>Streptosporangiales</taxon>
        <taxon>Thermomonosporaceae</taxon>
        <taxon>Actinomadura</taxon>
    </lineage>
</organism>
<reference evidence="2" key="1">
    <citation type="journal article" date="2019" name="Int. J. Syst. Evol. Microbiol.">
        <title>The Global Catalogue of Microorganisms (GCM) 10K type strain sequencing project: providing services to taxonomists for standard genome sequencing and annotation.</title>
        <authorList>
            <consortium name="The Broad Institute Genomics Platform"/>
            <consortium name="The Broad Institute Genome Sequencing Center for Infectious Disease"/>
            <person name="Wu L."/>
            <person name="Ma J."/>
        </authorList>
    </citation>
    <scope>NUCLEOTIDE SEQUENCE [LARGE SCALE GENOMIC DNA]</scope>
    <source>
        <strain evidence="2">JCM 3325</strain>
    </source>
</reference>
<proteinExistence type="predicted"/>
<dbReference type="EMBL" id="BAAARW010000038">
    <property type="protein sequence ID" value="GAA2451541.1"/>
    <property type="molecule type" value="Genomic_DNA"/>
</dbReference>
<protein>
    <submittedName>
        <fullName evidence="1">Uncharacterized protein</fullName>
    </submittedName>
</protein>
<sequence>MVRRAGRPRVVSEYGDGLDQVISRRIQGAFLGWNVLVSDVGRWWATRGPLDRTQLRAGWEASLDADTPGQLCERLADEAVRDRRRLGRWGV</sequence>
<evidence type="ECO:0000313" key="2">
    <source>
        <dbReference type="Proteomes" id="UP001501231"/>
    </source>
</evidence>
<dbReference type="Proteomes" id="UP001501231">
    <property type="component" value="Unassembled WGS sequence"/>
</dbReference>
<comment type="caution">
    <text evidence="1">The sequence shown here is derived from an EMBL/GenBank/DDBJ whole genome shotgun (WGS) entry which is preliminary data.</text>
</comment>
<gene>
    <name evidence="1" type="ORF">GCM10010191_82070</name>
</gene>